<dbReference type="GO" id="GO:0005829">
    <property type="term" value="C:cytosol"/>
    <property type="evidence" value="ECO:0007669"/>
    <property type="project" value="TreeGrafter"/>
</dbReference>
<keyword evidence="4" id="KW-1185">Reference proteome</keyword>
<dbReference type="GO" id="GO:0004771">
    <property type="term" value="F:sterol ester esterase activity"/>
    <property type="evidence" value="ECO:0007669"/>
    <property type="project" value="TreeGrafter"/>
</dbReference>
<dbReference type="PANTHER" id="PTHR23025">
    <property type="entry name" value="TRIACYLGLYCEROL LIPASE"/>
    <property type="match status" value="1"/>
</dbReference>
<feature type="domain" description="Hormone-sensitive lipase N-terminal" evidence="1">
    <location>
        <begin position="51"/>
        <end position="325"/>
    </location>
</feature>
<dbReference type="GO" id="GO:0004806">
    <property type="term" value="F:triacylglycerol lipase activity"/>
    <property type="evidence" value="ECO:0007669"/>
    <property type="project" value="TreeGrafter"/>
</dbReference>
<name>A0A8J2P7M4_9HEXA</name>
<dbReference type="Proteomes" id="UP000708208">
    <property type="component" value="Unassembled WGS sequence"/>
</dbReference>
<dbReference type="PANTHER" id="PTHR23025:SF3">
    <property type="entry name" value="HORMONE-SENSITIVE LIPASE"/>
    <property type="match status" value="1"/>
</dbReference>
<reference evidence="3" key="1">
    <citation type="submission" date="2021-06" db="EMBL/GenBank/DDBJ databases">
        <authorList>
            <person name="Hodson N. C."/>
            <person name="Mongue J. A."/>
            <person name="Jaron S. K."/>
        </authorList>
    </citation>
    <scope>NUCLEOTIDE SEQUENCE</scope>
</reference>
<dbReference type="EMBL" id="CAJVCH010401990">
    <property type="protein sequence ID" value="CAG7817736.1"/>
    <property type="molecule type" value="Genomic_DNA"/>
</dbReference>
<dbReference type="AlphaFoldDB" id="A0A8J2P7M4"/>
<evidence type="ECO:0000313" key="4">
    <source>
        <dbReference type="Proteomes" id="UP000708208"/>
    </source>
</evidence>
<feature type="domain" description="Alpha/beta hydrolase fold-3" evidence="2">
    <location>
        <begin position="531"/>
        <end position="594"/>
    </location>
</feature>
<protein>
    <recommendedName>
        <fullName evidence="5">Hormone-sensitive lipase</fullName>
    </recommendedName>
</protein>
<evidence type="ECO:0008006" key="5">
    <source>
        <dbReference type="Google" id="ProtNLM"/>
    </source>
</evidence>
<dbReference type="Pfam" id="PF06350">
    <property type="entry name" value="HSL_N"/>
    <property type="match status" value="1"/>
</dbReference>
<feature type="domain" description="Alpha/beta hydrolase fold-3" evidence="2">
    <location>
        <begin position="341"/>
        <end position="485"/>
    </location>
</feature>
<dbReference type="OrthoDB" id="408631at2759"/>
<dbReference type="InterPro" id="IPR010468">
    <property type="entry name" value="HSL_N"/>
</dbReference>
<dbReference type="Pfam" id="PF07859">
    <property type="entry name" value="Abhydrolase_3"/>
    <property type="match status" value="2"/>
</dbReference>
<dbReference type="GO" id="GO:0019433">
    <property type="term" value="P:triglyceride catabolic process"/>
    <property type="evidence" value="ECO:0007669"/>
    <property type="project" value="TreeGrafter"/>
</dbReference>
<gene>
    <name evidence="3" type="ORF">AFUS01_LOCUS28284</name>
</gene>
<evidence type="ECO:0000313" key="3">
    <source>
        <dbReference type="EMBL" id="CAG7817736.1"/>
    </source>
</evidence>
<dbReference type="InterPro" id="IPR013094">
    <property type="entry name" value="AB_hydrolase_3"/>
</dbReference>
<proteinExistence type="predicted"/>
<accession>A0A8J2P7M4</accession>
<comment type="caution">
    <text evidence="3">The sequence shown here is derived from an EMBL/GenBank/DDBJ whole genome shotgun (WGS) entry which is preliminary data.</text>
</comment>
<evidence type="ECO:0000259" key="2">
    <source>
        <dbReference type="Pfam" id="PF07859"/>
    </source>
</evidence>
<organism evidence="3 4">
    <name type="scientific">Allacma fusca</name>
    <dbReference type="NCBI Taxonomy" id="39272"/>
    <lineage>
        <taxon>Eukaryota</taxon>
        <taxon>Metazoa</taxon>
        <taxon>Ecdysozoa</taxon>
        <taxon>Arthropoda</taxon>
        <taxon>Hexapoda</taxon>
        <taxon>Collembola</taxon>
        <taxon>Symphypleona</taxon>
        <taxon>Sminthuridae</taxon>
        <taxon>Allacma</taxon>
    </lineage>
</organism>
<evidence type="ECO:0000259" key="1">
    <source>
        <dbReference type="Pfam" id="PF06350"/>
    </source>
</evidence>
<dbReference type="GO" id="GO:0008203">
    <property type="term" value="P:cholesterol metabolic process"/>
    <property type="evidence" value="ECO:0007669"/>
    <property type="project" value="InterPro"/>
</dbReference>
<sequence>MSDLIFKVQEETHRCPNADITACEFCKLLNHVTNVSRTFKLRNEPETVKLLEECSVSAHGMRHLVDKLTPHLSRFDFDEKVQANGYRTFVYIARTGVTKCLYLVNELNVNSRIYSPQSHPELAEKLLDWSRIFRVLVIIMDCLVEFVETSSSDSLFTSNQTALTRLRTMSKERVNLVGFHGRLLGFQFCKSLRTPLRFVSNLMGAHSEVYKTENLLTYSIVSSKSFLQYWRNPSIRAERIAKVVQEDPLDFFKSFWHLMETGVVRILSNCVGEPVESNLEMSVPPTRLTVKTSNNSTITILPPSVYIGIKPIMLRLVSHKRRSGSVCSGDGPAEELSKTLIVHCHGGGFVAQSSNSHLIYLKSWAKGAGAPIVSIDYSLAPEAPYPRALHEVFYSYLWALENAHLLGSTAERVILAGDSAGGLMLTGVTLTCIELGIRIPDGLLIAYTPQLLETAISPARLLSLADPLLPYPALASCLTAYLGKTFDSSVADIPGCFVEGPWEPELNNAENCSRKFTILAGLEEFEGVNTPEDDWHLSPLIAPDALLRKFPPTSVVTTVFDPCMDDCVEFAKRLKAVGIYTTLDVLNSLPHGFLNFGRVSEECYNGIETCYRRLKNFVVT</sequence>